<dbReference type="Proteomes" id="UP000266841">
    <property type="component" value="Unassembled WGS sequence"/>
</dbReference>
<feature type="region of interest" description="Disordered" evidence="1">
    <location>
        <begin position="311"/>
        <end position="346"/>
    </location>
</feature>
<reference evidence="2 3" key="1">
    <citation type="journal article" date="2012" name="Genome Biol.">
        <title>Genome and low-iron response of an oceanic diatom adapted to chronic iron limitation.</title>
        <authorList>
            <person name="Lommer M."/>
            <person name="Specht M."/>
            <person name="Roy A.S."/>
            <person name="Kraemer L."/>
            <person name="Andreson R."/>
            <person name="Gutowska M.A."/>
            <person name="Wolf J."/>
            <person name="Bergner S.V."/>
            <person name="Schilhabel M.B."/>
            <person name="Klostermeier U.C."/>
            <person name="Beiko R.G."/>
            <person name="Rosenstiel P."/>
            <person name="Hippler M."/>
            <person name="Laroche J."/>
        </authorList>
    </citation>
    <scope>NUCLEOTIDE SEQUENCE [LARGE SCALE GENOMIC DNA]</scope>
    <source>
        <strain evidence="2 3">CCMP1005</strain>
    </source>
</reference>
<name>K0SNP4_THAOC</name>
<evidence type="ECO:0000313" key="2">
    <source>
        <dbReference type="EMBL" id="EJK66995.1"/>
    </source>
</evidence>
<sequence>MVLAQEGADEVESPSIVITTHISNEETPIAMPTQLPASPTMAPPNECASFNEPNNGAFDLAVGRVQLCAISQLVDRSKRQQGASFDEPNDGASFNEPNAVAYDLAVGRGQLCAISHRLDRAKRQQHAKRTSHELASAYAIPVSGSHLLTHIVEPSVASANPLARSHPSQAPSLEDILSYKREYDQRLWVSVRQSLNKKQMGELQYLYEQYTVKFGYFVIGNSTVRPDCQIIKQDLQEVASSSAAPYPLQISFTMRYSTKIGAYNISAYNLNFQQWMNENLINTTQDLAKLYLIPVVESQRVYLIVEESDPTPPASLSPTLFRPPTLRPVTQGPTTTPVTASPSLSSTTASPSVLILSSPSGDLSATPLIPRVDPNWQIFRARDLAWPGREPSWSR</sequence>
<dbReference type="EMBL" id="AGNL01013818">
    <property type="protein sequence ID" value="EJK66995.1"/>
    <property type="molecule type" value="Genomic_DNA"/>
</dbReference>
<proteinExistence type="predicted"/>
<gene>
    <name evidence="2" type="ORF">THAOC_12027</name>
</gene>
<feature type="compositionally biased region" description="Low complexity" evidence="1">
    <location>
        <begin position="328"/>
        <end position="346"/>
    </location>
</feature>
<evidence type="ECO:0000256" key="1">
    <source>
        <dbReference type="SAM" id="MobiDB-lite"/>
    </source>
</evidence>
<protein>
    <submittedName>
        <fullName evidence="2">Uncharacterized protein</fullName>
    </submittedName>
</protein>
<comment type="caution">
    <text evidence="2">The sequence shown here is derived from an EMBL/GenBank/DDBJ whole genome shotgun (WGS) entry which is preliminary data.</text>
</comment>
<accession>K0SNP4</accession>
<organism evidence="2 3">
    <name type="scientific">Thalassiosira oceanica</name>
    <name type="common">Marine diatom</name>
    <dbReference type="NCBI Taxonomy" id="159749"/>
    <lineage>
        <taxon>Eukaryota</taxon>
        <taxon>Sar</taxon>
        <taxon>Stramenopiles</taxon>
        <taxon>Ochrophyta</taxon>
        <taxon>Bacillariophyta</taxon>
        <taxon>Coscinodiscophyceae</taxon>
        <taxon>Thalassiosirophycidae</taxon>
        <taxon>Thalassiosirales</taxon>
        <taxon>Thalassiosiraceae</taxon>
        <taxon>Thalassiosira</taxon>
    </lineage>
</organism>
<evidence type="ECO:0000313" key="3">
    <source>
        <dbReference type="Proteomes" id="UP000266841"/>
    </source>
</evidence>
<dbReference type="AlphaFoldDB" id="K0SNP4"/>
<keyword evidence="3" id="KW-1185">Reference proteome</keyword>